<name>A0A381S7T5_9ZZZZ</name>
<gene>
    <name evidence="1" type="ORF">METZ01_LOCUS52413</name>
</gene>
<dbReference type="PANTHER" id="PTHR37489:SF1">
    <property type="entry name" value="DUF3500 DOMAIN-CONTAINING PROTEIN"/>
    <property type="match status" value="1"/>
</dbReference>
<dbReference type="PANTHER" id="PTHR37489">
    <property type="entry name" value="DUF3500 DOMAIN-CONTAINING PROTEIN"/>
    <property type="match status" value="1"/>
</dbReference>
<accession>A0A381S7T5</accession>
<dbReference type="Pfam" id="PF12006">
    <property type="entry name" value="DUF3500"/>
    <property type="match status" value="1"/>
</dbReference>
<organism evidence="1">
    <name type="scientific">marine metagenome</name>
    <dbReference type="NCBI Taxonomy" id="408172"/>
    <lineage>
        <taxon>unclassified sequences</taxon>
        <taxon>metagenomes</taxon>
        <taxon>ecological metagenomes</taxon>
    </lineage>
</organism>
<proteinExistence type="predicted"/>
<dbReference type="InterPro" id="IPR021889">
    <property type="entry name" value="DUF3500"/>
</dbReference>
<dbReference type="AlphaFoldDB" id="A0A381S7T5"/>
<sequence>MIGFVLVGKAVQQSRVDLQERFRRMSDEYEAEGLAEKYTGVTTHGAPAEGLFGIHSTGVSTEPIQRAAKDFLGSLTSEQVAKTVFPVDDPEWRKWMNQHFYIRQGMGFDEMQEVQRNAAFGLLRESLSARGLKLTRDIMKLNHTLGELNGDNFVEYGEWLYWITVMGEPSSTEPWGWQLDGHHAIINYFVLGDQVVMTPFFVGSEPVIAETGKYMGTSILQVEQNRGLAMLRALSEVQQEQAVIQVSKTGNDNLGEAFKDNIVLDYAGVSVASWSDTQKDQLLELIELYIGNLRDSHARVRMEEVTAHLNDTFFAWIGGTDDEAVFYYRIHSPVILIEFDHQQPAGLRHLFSSDLPIRQHVHAVIRTPNGNDYGKDLLRQHYKAHPHTP</sequence>
<protein>
    <recommendedName>
        <fullName evidence="2">DUF3500 domain-containing protein</fullName>
    </recommendedName>
</protein>
<reference evidence="1" key="1">
    <citation type="submission" date="2018-05" db="EMBL/GenBank/DDBJ databases">
        <authorList>
            <person name="Lanie J.A."/>
            <person name="Ng W.-L."/>
            <person name="Kazmierczak K.M."/>
            <person name="Andrzejewski T.M."/>
            <person name="Davidsen T.M."/>
            <person name="Wayne K.J."/>
            <person name="Tettelin H."/>
            <person name="Glass J.I."/>
            <person name="Rusch D."/>
            <person name="Podicherti R."/>
            <person name="Tsui H.-C.T."/>
            <person name="Winkler M.E."/>
        </authorList>
    </citation>
    <scope>NUCLEOTIDE SEQUENCE</scope>
</reference>
<evidence type="ECO:0008006" key="2">
    <source>
        <dbReference type="Google" id="ProtNLM"/>
    </source>
</evidence>
<dbReference type="EMBL" id="UINC01002714">
    <property type="protein sequence ID" value="SUZ99559.1"/>
    <property type="molecule type" value="Genomic_DNA"/>
</dbReference>
<evidence type="ECO:0000313" key="1">
    <source>
        <dbReference type="EMBL" id="SUZ99559.1"/>
    </source>
</evidence>